<evidence type="ECO:0000256" key="11">
    <source>
        <dbReference type="RuleBase" id="RU003357"/>
    </source>
</evidence>
<reference evidence="16" key="1">
    <citation type="journal article" date="2019" name="Int. J. Syst. Evol. Microbiol.">
        <title>The Global Catalogue of Microorganisms (GCM) 10K type strain sequencing project: providing services to taxonomists for standard genome sequencing and annotation.</title>
        <authorList>
            <consortium name="The Broad Institute Genomics Platform"/>
            <consortium name="The Broad Institute Genome Sequencing Center for Infectious Disease"/>
            <person name="Wu L."/>
            <person name="Ma J."/>
        </authorList>
    </citation>
    <scope>NUCLEOTIDE SEQUENCE [LARGE SCALE GENOMIC DNA]</scope>
    <source>
        <strain evidence="16">KCTC 52344</strain>
    </source>
</reference>
<dbReference type="EMBL" id="JBHULC010000018">
    <property type="protein sequence ID" value="MFD2522343.1"/>
    <property type="molecule type" value="Genomic_DNA"/>
</dbReference>
<evidence type="ECO:0000256" key="8">
    <source>
        <dbReference type="ARBA" id="ARBA00023170"/>
    </source>
</evidence>
<keyword evidence="6 11" id="KW-0798">TonB box</keyword>
<evidence type="ECO:0000256" key="10">
    <source>
        <dbReference type="PROSITE-ProRule" id="PRU01360"/>
    </source>
</evidence>
<keyword evidence="5 12" id="KW-0732">Signal</keyword>
<dbReference type="Gene3D" id="2.170.130.10">
    <property type="entry name" value="TonB-dependent receptor, plug domain"/>
    <property type="match status" value="1"/>
</dbReference>
<feature type="domain" description="TonB-dependent receptor plug" evidence="14">
    <location>
        <begin position="77"/>
        <end position="162"/>
    </location>
</feature>
<dbReference type="Pfam" id="PF07715">
    <property type="entry name" value="Plug"/>
    <property type="match status" value="1"/>
</dbReference>
<keyword evidence="4 10" id="KW-0812">Transmembrane</keyword>
<dbReference type="Proteomes" id="UP001597510">
    <property type="component" value="Unassembled WGS sequence"/>
</dbReference>
<evidence type="ECO:0000256" key="4">
    <source>
        <dbReference type="ARBA" id="ARBA00022692"/>
    </source>
</evidence>
<dbReference type="InterPro" id="IPR037066">
    <property type="entry name" value="Plug_dom_sf"/>
</dbReference>
<dbReference type="PANTHER" id="PTHR30069:SF29">
    <property type="entry name" value="HEMOGLOBIN AND HEMOGLOBIN-HAPTOGLOBIN-BINDING PROTEIN 1-RELATED"/>
    <property type="match status" value="1"/>
</dbReference>
<evidence type="ECO:0000313" key="15">
    <source>
        <dbReference type="EMBL" id="MFD2522343.1"/>
    </source>
</evidence>
<keyword evidence="2 10" id="KW-0813">Transport</keyword>
<evidence type="ECO:0000256" key="7">
    <source>
        <dbReference type="ARBA" id="ARBA00023136"/>
    </source>
</evidence>
<dbReference type="Pfam" id="PF00593">
    <property type="entry name" value="TonB_dep_Rec_b-barrel"/>
    <property type="match status" value="1"/>
</dbReference>
<dbReference type="InterPro" id="IPR036942">
    <property type="entry name" value="Beta-barrel_TonB_sf"/>
</dbReference>
<keyword evidence="7 10" id="KW-0472">Membrane</keyword>
<keyword evidence="8 15" id="KW-0675">Receptor</keyword>
<keyword evidence="3 10" id="KW-1134">Transmembrane beta strand</keyword>
<proteinExistence type="inferred from homology"/>
<evidence type="ECO:0000259" key="14">
    <source>
        <dbReference type="Pfam" id="PF07715"/>
    </source>
</evidence>
<comment type="subcellular location">
    <subcellularLocation>
        <location evidence="1 10">Cell outer membrane</location>
        <topology evidence="1 10">Multi-pass membrane protein</topology>
    </subcellularLocation>
</comment>
<dbReference type="SUPFAM" id="SSF56935">
    <property type="entry name" value="Porins"/>
    <property type="match status" value="1"/>
</dbReference>
<evidence type="ECO:0000256" key="6">
    <source>
        <dbReference type="ARBA" id="ARBA00023077"/>
    </source>
</evidence>
<evidence type="ECO:0000256" key="12">
    <source>
        <dbReference type="SAM" id="SignalP"/>
    </source>
</evidence>
<feature type="domain" description="TonB-dependent receptor-like beta-barrel" evidence="13">
    <location>
        <begin position="171"/>
        <end position="693"/>
    </location>
</feature>
<evidence type="ECO:0000256" key="3">
    <source>
        <dbReference type="ARBA" id="ARBA00022452"/>
    </source>
</evidence>
<evidence type="ECO:0000256" key="1">
    <source>
        <dbReference type="ARBA" id="ARBA00004571"/>
    </source>
</evidence>
<protein>
    <submittedName>
        <fullName evidence="15">TonB-dependent receptor family protein</fullName>
    </submittedName>
</protein>
<keyword evidence="9 10" id="KW-0998">Cell outer membrane</keyword>
<keyword evidence="16" id="KW-1185">Reference proteome</keyword>
<evidence type="ECO:0000256" key="9">
    <source>
        <dbReference type="ARBA" id="ARBA00023237"/>
    </source>
</evidence>
<accession>A0ABW5J9N8</accession>
<gene>
    <name evidence="15" type="ORF">ACFSR2_15710</name>
</gene>
<comment type="similarity">
    <text evidence="10 11">Belongs to the TonB-dependent receptor family.</text>
</comment>
<dbReference type="Gene3D" id="2.40.170.20">
    <property type="entry name" value="TonB-dependent receptor, beta-barrel domain"/>
    <property type="match status" value="1"/>
</dbReference>
<dbReference type="RefSeq" id="WP_340234553.1">
    <property type="nucleotide sequence ID" value="NZ_JBBEWC010000002.1"/>
</dbReference>
<name>A0ABW5J9N8_9BACT</name>
<feature type="chain" id="PRO_5046322969" evidence="12">
    <location>
        <begin position="20"/>
        <end position="727"/>
    </location>
</feature>
<sequence length="727" mass="81249">MKSIQLLCILMVCFTQAFAQKTDSDSIRTKKLEEINILEQRYKNTIERLPLTQGTYLFGGKKSEVINVLGADANIAQKTPRQIFAKVPGVFVYDMDGTGNQTNISTRGLDPHRGWEFNIRADGIITNSDMYAYPASHFSLPMEAIQSIQLVRGTGSLQYGAQFGGMLNYISKQPDTTKAFNFETINSVGSFGLVSTYNGISGKVGRLQYYGYFSRRHSDGYRDNSKSDYNGEAVGLIYEASKNVTLKADFKHSKYVYQVPGPLSDSMFYANPRQATRSRNYFNPSIYVPSVSADFRFGARTKASIVASAVLGARNSVLFDKQVNVVDAIDPVTLKYANRQVDIDNFNSYTVEARLLHNYNLGKVSSILVTGVQVMSNDLNRQQLGKGTTGTDFDLSKEGDWVRDMHLKTKNFAFFAENRFAITSKFSVTPGIRVELGESNLSGRIAYYDPKELPTTISHKFPLLGLNANYQINQSQNIYAGFAQAYRPVVFKDIIPSATYEKIDKDLKDAYGYNAEIGYKGNTEHWKWDISAFQILYKNRMGMTYGTEANGAFYYLRTNIGDSRTNGIETFVEYDARLSSKASLSIFTSTAYMDARYLDAAIRVGDKNVSVKDNKVESTPEWISRNGITFRYTKLSITALYSYTAKSYADALNTVKPSATGAVGLVPEYGLLDLNATYRLTKGMIIKVNINNLTDKQYFTKRPSFYPGPGVWSSDGRSVNVTLGLKI</sequence>
<dbReference type="PROSITE" id="PS52016">
    <property type="entry name" value="TONB_DEPENDENT_REC_3"/>
    <property type="match status" value="1"/>
</dbReference>
<feature type="signal peptide" evidence="12">
    <location>
        <begin position="1"/>
        <end position="19"/>
    </location>
</feature>
<dbReference type="InterPro" id="IPR039426">
    <property type="entry name" value="TonB-dep_rcpt-like"/>
</dbReference>
<evidence type="ECO:0000313" key="16">
    <source>
        <dbReference type="Proteomes" id="UP001597510"/>
    </source>
</evidence>
<evidence type="ECO:0000259" key="13">
    <source>
        <dbReference type="Pfam" id="PF00593"/>
    </source>
</evidence>
<dbReference type="InterPro" id="IPR000531">
    <property type="entry name" value="Beta-barrel_TonB"/>
</dbReference>
<evidence type="ECO:0000256" key="2">
    <source>
        <dbReference type="ARBA" id="ARBA00022448"/>
    </source>
</evidence>
<organism evidence="15 16">
    <name type="scientific">Emticicia soli</name>
    <dbReference type="NCBI Taxonomy" id="2027878"/>
    <lineage>
        <taxon>Bacteria</taxon>
        <taxon>Pseudomonadati</taxon>
        <taxon>Bacteroidota</taxon>
        <taxon>Cytophagia</taxon>
        <taxon>Cytophagales</taxon>
        <taxon>Leadbetterellaceae</taxon>
        <taxon>Emticicia</taxon>
    </lineage>
</organism>
<comment type="caution">
    <text evidence="15">The sequence shown here is derived from an EMBL/GenBank/DDBJ whole genome shotgun (WGS) entry which is preliminary data.</text>
</comment>
<dbReference type="InterPro" id="IPR012910">
    <property type="entry name" value="Plug_dom"/>
</dbReference>
<evidence type="ECO:0000256" key="5">
    <source>
        <dbReference type="ARBA" id="ARBA00022729"/>
    </source>
</evidence>
<dbReference type="PANTHER" id="PTHR30069">
    <property type="entry name" value="TONB-DEPENDENT OUTER MEMBRANE RECEPTOR"/>
    <property type="match status" value="1"/>
</dbReference>